<name>A0AAC9WGD5_9CLOT</name>
<keyword evidence="3" id="KW-1185">Reference proteome</keyword>
<dbReference type="Proteomes" id="UP000192478">
    <property type="component" value="Chromosome"/>
</dbReference>
<accession>A0AAC9WGD5</accession>
<reference evidence="2 4" key="2">
    <citation type="submission" date="2017-03" db="EMBL/GenBank/DDBJ databases">
        <title>Complete sequence of Clostridium formicaceticum DSM 92.</title>
        <authorList>
            <person name="Poehlein A."/>
            <person name="Karl M."/>
            <person name="Bengelsdorf F.R."/>
            <person name="Duerre P."/>
            <person name="Daniel R."/>
        </authorList>
    </citation>
    <scope>NUCLEOTIDE SEQUENCE [LARGE SCALE GENOMIC DNA]</scope>
    <source>
        <strain evidence="2 4">DSM 92</strain>
    </source>
</reference>
<evidence type="ECO:0000313" key="2">
    <source>
        <dbReference type="EMBL" id="ARE87721.1"/>
    </source>
</evidence>
<organism evidence="2 4">
    <name type="scientific">Clostridium formicaceticum</name>
    <dbReference type="NCBI Taxonomy" id="1497"/>
    <lineage>
        <taxon>Bacteria</taxon>
        <taxon>Bacillati</taxon>
        <taxon>Bacillota</taxon>
        <taxon>Clostridia</taxon>
        <taxon>Eubacteriales</taxon>
        <taxon>Clostridiaceae</taxon>
        <taxon>Clostridium</taxon>
    </lineage>
</organism>
<sequence>MIKVFSQDTLLEQRRKQSIEQKVPFVVAGEIDYAIKKIVNGEMDLLDFGKPLGEMINFGSVSELKDLLRKVVLDVELGKEQVQLLYQPIYDNITDPNFPEVLDAKWAMHGNCVFLEHMEGDEVKFGSIAAEHGPTARIKTYTTGFEYTKKMIDFNETFNVELLNKSMGEAYNALLNHLHLFPIINYNYKAANKTAFKGEEGDPVWLGMYKTIAEAVKTSRTAKRPGTVLLANSADAMDIEMALKGGHQINGTVYPAISGINSVVYYDGWEVTVGKKHHEYKGVDQGKAYLVRPKRGFKELVKRDYTVESGNKDVSRLVEEQIVAYCYRGVFAAIDENVQEITLG</sequence>
<evidence type="ECO:0000313" key="3">
    <source>
        <dbReference type="Proteomes" id="UP000177894"/>
    </source>
</evidence>
<dbReference type="RefSeq" id="WP_070970184.1">
    <property type="nucleotide sequence ID" value="NZ_CP017603.1"/>
</dbReference>
<dbReference type="Pfam" id="PF25209">
    <property type="entry name" value="Phage_capsid_4"/>
    <property type="match status" value="1"/>
</dbReference>
<reference evidence="1 3" key="1">
    <citation type="submission" date="2016-10" db="EMBL/GenBank/DDBJ databases">
        <title>Complete Genome Sequence of Acetogen Clostridium formicoaceticum ATCC 27076.</title>
        <authorList>
            <person name="Bao T."/>
            <person name="Cheng C."/>
            <person name="Zhao J."/>
            <person name="Yang S.-T."/>
            <person name="Wang J."/>
            <person name="Wang M."/>
        </authorList>
    </citation>
    <scope>NUCLEOTIDE SEQUENCE [LARGE SCALE GENOMIC DNA]</scope>
    <source>
        <strain evidence="1 3">ATCC 27076</strain>
    </source>
</reference>
<proteinExistence type="predicted"/>
<dbReference type="EMBL" id="CP020559">
    <property type="protein sequence ID" value="ARE87721.1"/>
    <property type="molecule type" value="Genomic_DNA"/>
</dbReference>
<dbReference type="KEGG" id="cfm:BJL90_15880"/>
<evidence type="ECO:0000313" key="4">
    <source>
        <dbReference type="Proteomes" id="UP000192478"/>
    </source>
</evidence>
<dbReference type="Proteomes" id="UP000177894">
    <property type="component" value="Chromosome"/>
</dbReference>
<protein>
    <submittedName>
        <fullName evidence="1">Aspartate ammonia-lyase</fullName>
    </submittedName>
</protein>
<dbReference type="AlphaFoldDB" id="A0AAC9WGD5"/>
<dbReference type="EMBL" id="CP017603">
    <property type="protein sequence ID" value="AOY77197.1"/>
    <property type="molecule type" value="Genomic_DNA"/>
</dbReference>
<evidence type="ECO:0000313" key="1">
    <source>
        <dbReference type="EMBL" id="AOY77197.1"/>
    </source>
</evidence>
<gene>
    <name evidence="1" type="ORF">BJL90_15880</name>
    <name evidence="2" type="ORF">CLFO_21210</name>
</gene>